<protein>
    <submittedName>
        <fullName evidence="9">Glutamate-ammonia-ligase adenylyltransferase</fullName>
    </submittedName>
</protein>
<keyword evidence="6" id="KW-0511">Multifunctional enzyme</keyword>
<keyword evidence="5" id="KW-0460">Magnesium</keyword>
<reference evidence="9 10" key="1">
    <citation type="submission" date="2016-11" db="EMBL/GenBank/DDBJ databases">
        <authorList>
            <person name="Jaros S."/>
            <person name="Januszkiewicz K."/>
            <person name="Wedrychowicz H."/>
        </authorList>
    </citation>
    <scope>NUCLEOTIDE SEQUENCE [LARGE SCALE GENOMIC DNA]</scope>
    <source>
        <strain evidence="9 10">ATCC 23634</strain>
    </source>
</reference>
<keyword evidence="1 9" id="KW-0808">Transferase</keyword>
<dbReference type="OrthoDB" id="9759366at2"/>
<dbReference type="GO" id="GO:0005524">
    <property type="term" value="F:ATP binding"/>
    <property type="evidence" value="ECO:0007669"/>
    <property type="project" value="UniProtKB-KW"/>
</dbReference>
<evidence type="ECO:0000256" key="1">
    <source>
        <dbReference type="ARBA" id="ARBA00022679"/>
    </source>
</evidence>
<keyword evidence="2 9" id="KW-0548">Nucleotidyltransferase</keyword>
<keyword evidence="3" id="KW-0547">Nucleotide-binding</keyword>
<dbReference type="Pfam" id="PF03710">
    <property type="entry name" value="GlnE"/>
    <property type="match status" value="2"/>
</dbReference>
<evidence type="ECO:0000313" key="9">
    <source>
        <dbReference type="EMBL" id="SFZ85851.1"/>
    </source>
</evidence>
<dbReference type="Gene3D" id="3.30.460.10">
    <property type="entry name" value="Beta Polymerase, domain 2"/>
    <property type="match status" value="2"/>
</dbReference>
<dbReference type="GO" id="GO:0000820">
    <property type="term" value="P:regulation of glutamine family amino acid metabolic process"/>
    <property type="evidence" value="ECO:0007669"/>
    <property type="project" value="TreeGrafter"/>
</dbReference>
<dbReference type="STRING" id="665118.SAMN02983003_3023"/>
<name>A0A1K2I0Y6_9HYPH</name>
<evidence type="ECO:0000256" key="3">
    <source>
        <dbReference type="ARBA" id="ARBA00022741"/>
    </source>
</evidence>
<dbReference type="GO" id="GO:0008882">
    <property type="term" value="F:[glutamate-ammonia-ligase] adenylyltransferase activity"/>
    <property type="evidence" value="ECO:0007669"/>
    <property type="project" value="InterPro"/>
</dbReference>
<dbReference type="InterPro" id="IPR005190">
    <property type="entry name" value="GlnE_rpt_dom"/>
</dbReference>
<organism evidence="9 10">
    <name type="scientific">Devosia enhydra</name>
    <dbReference type="NCBI Taxonomy" id="665118"/>
    <lineage>
        <taxon>Bacteria</taxon>
        <taxon>Pseudomonadati</taxon>
        <taxon>Pseudomonadota</taxon>
        <taxon>Alphaproteobacteria</taxon>
        <taxon>Hyphomicrobiales</taxon>
        <taxon>Devosiaceae</taxon>
        <taxon>Devosia</taxon>
    </lineage>
</organism>
<dbReference type="PANTHER" id="PTHR30621">
    <property type="entry name" value="GLUTAMINE SYNTHETASE ADENYLYLTRANSFERASE"/>
    <property type="match status" value="1"/>
</dbReference>
<evidence type="ECO:0000259" key="7">
    <source>
        <dbReference type="Pfam" id="PF03710"/>
    </source>
</evidence>
<evidence type="ECO:0000256" key="2">
    <source>
        <dbReference type="ARBA" id="ARBA00022695"/>
    </source>
</evidence>
<dbReference type="SUPFAM" id="SSF81593">
    <property type="entry name" value="Nucleotidyltransferase substrate binding subunit/domain"/>
    <property type="match status" value="2"/>
</dbReference>
<dbReference type="Gene3D" id="1.20.120.330">
    <property type="entry name" value="Nucleotidyltransferases domain 2"/>
    <property type="match status" value="2"/>
</dbReference>
<evidence type="ECO:0000313" key="10">
    <source>
        <dbReference type="Proteomes" id="UP000183447"/>
    </source>
</evidence>
<dbReference type="Pfam" id="PF08335">
    <property type="entry name" value="GlnD_UR_UTase"/>
    <property type="match status" value="1"/>
</dbReference>
<dbReference type="CDD" id="cd05401">
    <property type="entry name" value="NT_GlnE_GlnD_like"/>
    <property type="match status" value="2"/>
</dbReference>
<dbReference type="AlphaFoldDB" id="A0A1K2I0Y6"/>
<dbReference type="Gene3D" id="1.20.120.1510">
    <property type="match status" value="1"/>
</dbReference>
<dbReference type="SUPFAM" id="SSF81301">
    <property type="entry name" value="Nucleotidyltransferase"/>
    <property type="match status" value="2"/>
</dbReference>
<dbReference type="InterPro" id="IPR013546">
    <property type="entry name" value="PII_UdlTrfase/GS_AdlTrfase"/>
</dbReference>
<dbReference type="NCBIfam" id="NF010706">
    <property type="entry name" value="PRK14108.1"/>
    <property type="match status" value="1"/>
</dbReference>
<feature type="domain" description="Glutamate-ammonia ligase adenylyltransferase repeated" evidence="7">
    <location>
        <begin position="564"/>
        <end position="804"/>
    </location>
</feature>
<keyword evidence="9" id="KW-0436">Ligase</keyword>
<evidence type="ECO:0000256" key="5">
    <source>
        <dbReference type="ARBA" id="ARBA00022842"/>
    </source>
</evidence>
<dbReference type="EMBL" id="FPKU01000003">
    <property type="protein sequence ID" value="SFZ85851.1"/>
    <property type="molecule type" value="Genomic_DNA"/>
</dbReference>
<evidence type="ECO:0000256" key="6">
    <source>
        <dbReference type="ARBA" id="ARBA00023268"/>
    </source>
</evidence>
<dbReference type="PANTHER" id="PTHR30621:SF0">
    <property type="entry name" value="BIFUNCTIONAL GLUTAMINE SYNTHETASE ADENYLYLTRANSFERASE_ADENYLYL-REMOVING ENZYME"/>
    <property type="match status" value="1"/>
</dbReference>
<evidence type="ECO:0000259" key="8">
    <source>
        <dbReference type="Pfam" id="PF08335"/>
    </source>
</evidence>
<dbReference type="GO" id="GO:0016874">
    <property type="term" value="F:ligase activity"/>
    <property type="evidence" value="ECO:0007669"/>
    <property type="project" value="UniProtKB-KW"/>
</dbReference>
<dbReference type="Proteomes" id="UP000183447">
    <property type="component" value="Unassembled WGS sequence"/>
</dbReference>
<keyword evidence="4" id="KW-0067">ATP-binding</keyword>
<proteinExistence type="predicted"/>
<dbReference type="InterPro" id="IPR043519">
    <property type="entry name" value="NT_sf"/>
</dbReference>
<dbReference type="InterPro" id="IPR023057">
    <property type="entry name" value="GlnE"/>
</dbReference>
<dbReference type="GO" id="GO:0005829">
    <property type="term" value="C:cytosol"/>
    <property type="evidence" value="ECO:0007669"/>
    <property type="project" value="TreeGrafter"/>
</dbReference>
<dbReference type="NCBIfam" id="NF008292">
    <property type="entry name" value="PRK11072.1"/>
    <property type="match status" value="1"/>
</dbReference>
<accession>A0A1K2I0Y6</accession>
<keyword evidence="10" id="KW-1185">Reference proteome</keyword>
<gene>
    <name evidence="9" type="ORF">SAMN02983003_3023</name>
</gene>
<feature type="domain" description="Glutamate-ammonia ligase adenylyltransferase repeated" evidence="7">
    <location>
        <begin position="48"/>
        <end position="288"/>
    </location>
</feature>
<feature type="domain" description="PII-uridylyltransferase/Glutamine-synthetase adenylyltransferase" evidence="8">
    <location>
        <begin position="323"/>
        <end position="450"/>
    </location>
</feature>
<evidence type="ECO:0000256" key="4">
    <source>
        <dbReference type="ARBA" id="ARBA00022840"/>
    </source>
</evidence>
<sequence length="976" mass="105320">MVPQSQPYEKRECGMIGNVHHEIAVNCAALAARPGQGYALAMQISFETLRAQAPYIAELADRHSDWIGPALADADAALATVLTGLGEAGRTLEDEASLAVAMRTAKGRIALLAAAAEVTGSWTTAQSTAALADLADAALDAGLDLLMRLAAARGHLAPGVEASSASSGLAIFALGKHGGRELNYSSDIDIVAFFDADRSVLADPMDATKIYSRIVQRLAALMQDRGADGYVFRTDLRLRPDPGSTPVALSLDAALAYYESRGQNWERAAWIKARPCAGDRSVGEAFLRELAPYVWRRHLDFATIADIQAMKRQINIVKNVGAARVAGHNVKLGRGGIREIEFFTQTQQLIAGGRDQSLRVRSTSEALLALAKAGWIGQAAAYDLIATYWFERAVENRLQMLRDEQTHQMPEAPEAIATIALLMGFADTSEFEAQYVAALARVQDYYSELFTEGESLGAEGGSLVFTGSDDDPETIETLAGMGFAEPAKASATVRKWHYGSYPATRFAAARAHLTELLPSLLKTIATARNADAALARFDHFLSRLPSGVQLFALLRNHAHLRALLVSLMASAPRMAEAVIHRAHVMDGLIDPAFADDVNRPAVLVAKVDAFLSEARDYQDVIDRARIIGQEQKFLISAGLLSGSITAGRAAEQYTGLAETLVGRLFSAVKREFALRHGHVPGARSGLLAFGKMASREMTVASDLDFILLYDVAGDVEESDGDRPLAVSQYFARLTQRLVAALNAPTAEGVLYEVDMRLRPSGNAGPLATSLKGFAAYHRDNAWTWEHMALSRARVIHAEAGLEADIAAVIETTLSEPRDPAKTIEDIVSMRALMARERPPRHPFDLKLATGGLVDLEFIAQSGQLVAGRVIAAPQVEPARVLRRMGETGLVPQGERLAEIHGVYSTILEVMSAALADPFKDEGWTDAFRERLAQITAYPSFERLSDDLVAMQGEVATAAESWYARARALPPGYGPVG</sequence>